<dbReference type="EMBL" id="JADGKB010000244">
    <property type="protein sequence ID" value="KAJ3250560.1"/>
    <property type="molecule type" value="Genomic_DNA"/>
</dbReference>
<reference evidence="1" key="1">
    <citation type="submission" date="2020-05" db="EMBL/GenBank/DDBJ databases">
        <title>Phylogenomic resolution of chytrid fungi.</title>
        <authorList>
            <person name="Stajich J.E."/>
            <person name="Amses K."/>
            <person name="Simmons R."/>
            <person name="Seto K."/>
            <person name="Myers J."/>
            <person name="Bonds A."/>
            <person name="Quandt C.A."/>
            <person name="Barry K."/>
            <person name="Liu P."/>
            <person name="Grigoriev I."/>
            <person name="Longcore J.E."/>
            <person name="James T.Y."/>
        </authorList>
    </citation>
    <scope>NUCLEOTIDE SEQUENCE</scope>
    <source>
        <strain evidence="1">PLAUS21</strain>
    </source>
</reference>
<protein>
    <recommendedName>
        <fullName evidence="3">Ankyrin repeat protein</fullName>
    </recommendedName>
</protein>
<accession>A0AAD5U8R9</accession>
<organism evidence="1 2">
    <name type="scientific">Boothiomyces macroporosus</name>
    <dbReference type="NCBI Taxonomy" id="261099"/>
    <lineage>
        <taxon>Eukaryota</taxon>
        <taxon>Fungi</taxon>
        <taxon>Fungi incertae sedis</taxon>
        <taxon>Chytridiomycota</taxon>
        <taxon>Chytridiomycota incertae sedis</taxon>
        <taxon>Chytridiomycetes</taxon>
        <taxon>Rhizophydiales</taxon>
        <taxon>Terramycetaceae</taxon>
        <taxon>Boothiomyces</taxon>
    </lineage>
</organism>
<dbReference type="InterPro" id="IPR036770">
    <property type="entry name" value="Ankyrin_rpt-contain_sf"/>
</dbReference>
<evidence type="ECO:0000313" key="1">
    <source>
        <dbReference type="EMBL" id="KAJ3250560.1"/>
    </source>
</evidence>
<comment type="caution">
    <text evidence="1">The sequence shown here is derived from an EMBL/GenBank/DDBJ whole genome shotgun (WGS) entry which is preliminary data.</text>
</comment>
<evidence type="ECO:0008006" key="3">
    <source>
        <dbReference type="Google" id="ProtNLM"/>
    </source>
</evidence>
<evidence type="ECO:0000313" key="2">
    <source>
        <dbReference type="Proteomes" id="UP001210925"/>
    </source>
</evidence>
<dbReference type="PANTHER" id="PTHR46586">
    <property type="entry name" value="ANKYRIN REPEAT-CONTAINING PROTEIN"/>
    <property type="match status" value="1"/>
</dbReference>
<name>A0AAD5U8R9_9FUNG</name>
<dbReference type="Gene3D" id="1.25.40.20">
    <property type="entry name" value="Ankyrin repeat-containing domain"/>
    <property type="match status" value="1"/>
</dbReference>
<dbReference type="PANTHER" id="PTHR46586:SF3">
    <property type="entry name" value="ANKYRIN REPEAT-CONTAINING PROTEIN"/>
    <property type="match status" value="1"/>
</dbReference>
<dbReference type="InterPro" id="IPR052050">
    <property type="entry name" value="SecEffector_AnkRepeat"/>
</dbReference>
<dbReference type="SUPFAM" id="SSF48403">
    <property type="entry name" value="Ankyrin repeat"/>
    <property type="match status" value="1"/>
</dbReference>
<gene>
    <name evidence="1" type="ORF">HK103_003390</name>
</gene>
<sequence>MALVGLGEELHIIAKYLNILDYHELRFSFRNSINSFATLYWPGYQETLNLYRSAYPFYDLSQNMQLAPSDHCNASLRGVIRGKHFEQLKRMIDNPKLTHKALVDCLCGMIMNKTYHEYCPKIVLLLLQKTNPADEFPSYANVLQNLLQMACALNYPPAVRWVLDHPLFDTDYNYGPALGDGGKYDSCEAIAMMLDDPRINSRIQQSLMLRQIGTFNGYRTLKYLLETRRLKIDPMQENQEGFTKAAQFGHLELVKLYLRHPRTRTWHSDDIAFRLSCEEGHMDVAQYLYDSGKVQPNAYKNAAAQGAMANGHVIMIDWLRKLPRVNIWAEDLKGFKRALDNNQLEMVEWCARQPEFDPNYDDGFFFKFCAKKKFQKLFHVLARHPRADQDLVDFHWFGSSEYLY</sequence>
<dbReference type="AlphaFoldDB" id="A0AAD5U8R9"/>
<dbReference type="Proteomes" id="UP001210925">
    <property type="component" value="Unassembled WGS sequence"/>
</dbReference>
<keyword evidence="2" id="KW-1185">Reference proteome</keyword>
<proteinExistence type="predicted"/>